<feature type="compositionally biased region" description="Low complexity" evidence="2">
    <location>
        <begin position="360"/>
        <end position="369"/>
    </location>
</feature>
<feature type="region of interest" description="Disordered" evidence="2">
    <location>
        <begin position="636"/>
        <end position="670"/>
    </location>
</feature>
<feature type="region of interest" description="Disordered" evidence="2">
    <location>
        <begin position="712"/>
        <end position="761"/>
    </location>
</feature>
<feature type="compositionally biased region" description="Polar residues" evidence="2">
    <location>
        <begin position="291"/>
        <end position="300"/>
    </location>
</feature>
<comment type="caution">
    <text evidence="5">The sequence shown here is derived from an EMBL/GenBank/DDBJ whole genome shotgun (WGS) entry which is preliminary data.</text>
</comment>
<dbReference type="CDD" id="cd11660">
    <property type="entry name" value="SANT_TRF"/>
    <property type="match status" value="2"/>
</dbReference>
<reference evidence="5 6" key="1">
    <citation type="journal article" date="2020" name="ISME J.">
        <title>Uncovering the hidden diversity of litter-decomposition mechanisms in mushroom-forming fungi.</title>
        <authorList>
            <person name="Floudas D."/>
            <person name="Bentzer J."/>
            <person name="Ahren D."/>
            <person name="Johansson T."/>
            <person name="Persson P."/>
            <person name="Tunlid A."/>
        </authorList>
    </citation>
    <scope>NUCLEOTIDE SEQUENCE [LARGE SCALE GENOMIC DNA]</scope>
    <source>
        <strain evidence="5 6">CBS 291.85</strain>
    </source>
</reference>
<dbReference type="SUPFAM" id="SSF46689">
    <property type="entry name" value="Homeodomain-like"/>
    <property type="match status" value="2"/>
</dbReference>
<evidence type="ECO:0000313" key="5">
    <source>
        <dbReference type="EMBL" id="KAF5343936.1"/>
    </source>
</evidence>
<dbReference type="PROSITE" id="PS50090">
    <property type="entry name" value="MYB_LIKE"/>
    <property type="match status" value="2"/>
</dbReference>
<feature type="region of interest" description="Disordered" evidence="2">
    <location>
        <begin position="258"/>
        <end position="374"/>
    </location>
</feature>
<dbReference type="OrthoDB" id="608866at2759"/>
<feature type="region of interest" description="Disordered" evidence="2">
    <location>
        <begin position="93"/>
        <end position="118"/>
    </location>
</feature>
<dbReference type="PANTHER" id="PTHR46734">
    <property type="entry name" value="TELOMERIC REPEAT-BINDING FACTOR 1 TERF1"/>
    <property type="match status" value="1"/>
</dbReference>
<name>A0A8H5CN46_9AGAR</name>
<feature type="domain" description="HTH myb-type" evidence="4">
    <location>
        <begin position="196"/>
        <end position="228"/>
    </location>
</feature>
<organism evidence="5 6">
    <name type="scientific">Tetrapyrgos nigripes</name>
    <dbReference type="NCBI Taxonomy" id="182062"/>
    <lineage>
        <taxon>Eukaryota</taxon>
        <taxon>Fungi</taxon>
        <taxon>Dikarya</taxon>
        <taxon>Basidiomycota</taxon>
        <taxon>Agaricomycotina</taxon>
        <taxon>Agaricomycetes</taxon>
        <taxon>Agaricomycetidae</taxon>
        <taxon>Agaricales</taxon>
        <taxon>Marasmiineae</taxon>
        <taxon>Marasmiaceae</taxon>
        <taxon>Tetrapyrgos</taxon>
    </lineage>
</organism>
<feature type="compositionally biased region" description="Basic residues" evidence="2">
    <location>
        <begin position="644"/>
        <end position="653"/>
    </location>
</feature>
<gene>
    <name evidence="5" type="ORF">D9758_012144</name>
</gene>
<dbReference type="InterPro" id="IPR052450">
    <property type="entry name" value="TRBD-Containing_Protein"/>
</dbReference>
<feature type="region of interest" description="Disordered" evidence="2">
    <location>
        <begin position="683"/>
        <end position="702"/>
    </location>
</feature>
<sequence>MSQTGDASPTKEHTKFHLPSSLTFSFKAPFPASSAASSPSAVPLKQRRVSLALPNSPRQVEAWSFRDDTGLASVLPSNSSEVCLVPEKSGKLRRIAPDEDDEDLGGLQEKKQRKKWTPEETQMLVDGCNKHGVGNWKVILSDPAFKFDGRSPVDLKDRFRTYFPDAYKQHYPNARTHLSSKVRSTLPDGTSLFEKTRSKKRRPFTEEEDRALKAGYEKHGTVWATIVKDPIFQEQKRRSTDLRDRFRNAFPGLYQAAGYKPRNTKKKLGSVDLPGPSTSAGKMPIRAATDDQLSMTTQGTVRRRRRNTSSGLLRGGTKSVPQSAAASEDEDSSEDEVGSSKPCTPPFSSVWTKPPPSSASPPELAPSRSTSTMDDDAEMSLVDASMSLQDFIGNTSSELDAHSQTWSSGLDTPVHSHAPWAASPTSSHVSTDYLINSPFQGRNEGIVGGMGMIGKSAWGTQDWFSANPRLDNSGTSTSSYLDGLSPSSPFSFNNLNHGVFDRYDLVPGSNFSHSEVGTADSWSTFSDEMFPPTHSNYAGDLIAGARTHQPQTDYWGGIGRGLASLGEENGLGLVGMGPPVLQQSTGIHPMDLHGPALPAAEEIELTGMRLDDRQQSEQRHMDDSSVDIGIVDLSSPRESEHHRSMQRGNHHNHRDFQNREYSHQRSQSVMSDTRFSLDDLVDFSNEAHSTPPGTPYSQPRPLRKIVRSGSDASVLGHHGSSSHGRSISVPPSERVAPAGQPGSPSPSGPSTPPGRHMRSPSVHQDMLGQMRPLDLSTALFGGQQLPHMRQEQQNVSSTTPATVLSPTLTHPGQPTFSSLFLASMAGQNSNGNDAVTSGASTTINPNQTSIGTSQPTSEFYEIPFLDLHYYGGSGANGSAMFPAPTPLDEAQNSRQALDLAQSAVSSSYKSSGIVHSAITSGQVPLTPSLSRREANVHPAAELSAGVIGAMGDVLSSLEKTQSRTLVSGMVTPSVAVSALSLSIRGVGASSSHVNHHRGQSAASVNPQDLMLRSDNHKRKRASWDGAHM</sequence>
<feature type="region of interest" description="Disordered" evidence="2">
    <location>
        <begin position="989"/>
        <end position="1028"/>
    </location>
</feature>
<dbReference type="SMART" id="SM00717">
    <property type="entry name" value="SANT"/>
    <property type="match status" value="2"/>
</dbReference>
<evidence type="ECO:0008006" key="7">
    <source>
        <dbReference type="Google" id="ProtNLM"/>
    </source>
</evidence>
<dbReference type="EMBL" id="JAACJM010000131">
    <property type="protein sequence ID" value="KAF5343936.1"/>
    <property type="molecule type" value="Genomic_DNA"/>
</dbReference>
<dbReference type="AlphaFoldDB" id="A0A8H5CN46"/>
<dbReference type="Pfam" id="PF00249">
    <property type="entry name" value="Myb_DNA-binding"/>
    <property type="match status" value="1"/>
</dbReference>
<keyword evidence="6" id="KW-1185">Reference proteome</keyword>
<proteinExistence type="predicted"/>
<accession>A0A8H5CN46</accession>
<feature type="domain" description="Myb-like" evidence="3">
    <location>
        <begin position="196"/>
        <end position="250"/>
    </location>
</feature>
<evidence type="ECO:0000259" key="3">
    <source>
        <dbReference type="PROSITE" id="PS50090"/>
    </source>
</evidence>
<feature type="compositionally biased region" description="Acidic residues" evidence="2">
    <location>
        <begin position="327"/>
        <end position="337"/>
    </location>
</feature>
<evidence type="ECO:0000313" key="6">
    <source>
        <dbReference type="Proteomes" id="UP000559256"/>
    </source>
</evidence>
<dbReference type="InterPro" id="IPR009057">
    <property type="entry name" value="Homeodomain-like_sf"/>
</dbReference>
<feature type="domain" description="HTH myb-type" evidence="4">
    <location>
        <begin position="108"/>
        <end position="167"/>
    </location>
</feature>
<protein>
    <recommendedName>
        <fullName evidence="7">Meiotically up-regulated gene 152 protein</fullName>
    </recommendedName>
</protein>
<feature type="domain" description="Myb-like" evidence="3">
    <location>
        <begin position="108"/>
        <end position="163"/>
    </location>
</feature>
<dbReference type="Proteomes" id="UP000559256">
    <property type="component" value="Unassembled WGS sequence"/>
</dbReference>
<feature type="region of interest" description="Disordered" evidence="2">
    <location>
        <begin position="831"/>
        <end position="855"/>
    </location>
</feature>
<dbReference type="PROSITE" id="PS51294">
    <property type="entry name" value="HTH_MYB"/>
    <property type="match status" value="2"/>
</dbReference>
<dbReference type="Gene3D" id="1.10.10.60">
    <property type="entry name" value="Homeodomain-like"/>
    <property type="match status" value="2"/>
</dbReference>
<evidence type="ECO:0000259" key="4">
    <source>
        <dbReference type="PROSITE" id="PS51294"/>
    </source>
</evidence>
<feature type="compositionally biased region" description="Basic and acidic residues" evidence="2">
    <location>
        <begin position="654"/>
        <end position="663"/>
    </location>
</feature>
<dbReference type="InterPro" id="IPR017930">
    <property type="entry name" value="Myb_dom"/>
</dbReference>
<feature type="compositionally biased region" description="Pro residues" evidence="2">
    <location>
        <begin position="743"/>
        <end position="752"/>
    </location>
</feature>
<dbReference type="InterPro" id="IPR001005">
    <property type="entry name" value="SANT/Myb"/>
</dbReference>
<evidence type="ECO:0000256" key="1">
    <source>
        <dbReference type="ARBA" id="ARBA00023242"/>
    </source>
</evidence>
<keyword evidence="1" id="KW-0539">Nucleus</keyword>
<evidence type="ECO:0000256" key="2">
    <source>
        <dbReference type="SAM" id="MobiDB-lite"/>
    </source>
</evidence>
<dbReference type="PANTHER" id="PTHR46734:SF1">
    <property type="entry name" value="TELOMERIC REPEAT-BINDING FACTOR 1"/>
    <property type="match status" value="1"/>
</dbReference>